<feature type="region of interest" description="Disordered" evidence="2">
    <location>
        <begin position="137"/>
        <end position="160"/>
    </location>
</feature>
<feature type="compositionally biased region" description="Pro residues" evidence="2">
    <location>
        <begin position="141"/>
        <end position="152"/>
    </location>
</feature>
<dbReference type="Proteomes" id="UP001497457">
    <property type="component" value="Unassembled WGS sequence"/>
</dbReference>
<feature type="compositionally biased region" description="Basic and acidic residues" evidence="2">
    <location>
        <begin position="25"/>
        <end position="46"/>
    </location>
</feature>
<dbReference type="InterPro" id="IPR013761">
    <property type="entry name" value="SAM/pointed_sf"/>
</dbReference>
<gene>
    <name evidence="4" type="ORF">URODEC1_LOCUS71831</name>
</gene>
<evidence type="ECO:0000313" key="4">
    <source>
        <dbReference type="EMBL" id="CAM0144453.1"/>
    </source>
</evidence>
<comment type="caution">
    <text evidence="4">The sequence shown here is derived from an EMBL/GenBank/DDBJ whole genome shotgun (WGS) entry which is preliminary data.</text>
</comment>
<protein>
    <recommendedName>
        <fullName evidence="3">SAM domain-containing protein</fullName>
    </recommendedName>
</protein>
<dbReference type="AlphaFoldDB" id="A0ABC9GQW1"/>
<dbReference type="SUPFAM" id="SSF47769">
    <property type="entry name" value="SAM/Pointed domain"/>
    <property type="match status" value="1"/>
</dbReference>
<organism evidence="4 5">
    <name type="scientific">Urochloa decumbens</name>
    <dbReference type="NCBI Taxonomy" id="240449"/>
    <lineage>
        <taxon>Eukaryota</taxon>
        <taxon>Viridiplantae</taxon>
        <taxon>Streptophyta</taxon>
        <taxon>Embryophyta</taxon>
        <taxon>Tracheophyta</taxon>
        <taxon>Spermatophyta</taxon>
        <taxon>Magnoliopsida</taxon>
        <taxon>Liliopsida</taxon>
        <taxon>Poales</taxon>
        <taxon>Poaceae</taxon>
        <taxon>PACMAD clade</taxon>
        <taxon>Panicoideae</taxon>
        <taxon>Panicodae</taxon>
        <taxon>Paniceae</taxon>
        <taxon>Melinidinae</taxon>
        <taxon>Urochloa</taxon>
    </lineage>
</organism>
<dbReference type="InterPro" id="IPR001660">
    <property type="entry name" value="SAM"/>
</dbReference>
<evidence type="ECO:0000313" key="5">
    <source>
        <dbReference type="Proteomes" id="UP001497457"/>
    </source>
</evidence>
<sequence>MYADRNSGRKRSVRDRLGSGGGSRSRSDDAKRFRQDDGTWRRELYKDSGGTQTSSEPTSRNLQSNKKSQVEQRIEVVKKSSVPDLREKLSGVPSQRPQLSSTVQIPKPVTEFVNGNKPVQKRDPAPTAAAPAVIKKVSAPAPVPAPAPPPPQQSQGKVDASLESLLKSLELEKYLINFQAEEVDMKALAYMNEEDMKLLGIPMGPRKKILSALAHKKRKSSKSLPVS</sequence>
<dbReference type="FunFam" id="1.10.150.50:FF:000077">
    <property type="entry name" value="DDHD domain-containing 2"/>
    <property type="match status" value="1"/>
</dbReference>
<proteinExistence type="predicted"/>
<evidence type="ECO:0000259" key="3">
    <source>
        <dbReference type="SMART" id="SM00454"/>
    </source>
</evidence>
<feature type="compositionally biased region" description="Basic and acidic residues" evidence="2">
    <location>
        <begin position="68"/>
        <end position="78"/>
    </location>
</feature>
<accession>A0ABC9GQW1</accession>
<dbReference type="Pfam" id="PF00536">
    <property type="entry name" value="SAM_1"/>
    <property type="match status" value="1"/>
</dbReference>
<evidence type="ECO:0000256" key="2">
    <source>
        <dbReference type="SAM" id="MobiDB-lite"/>
    </source>
</evidence>
<reference evidence="4 5" key="1">
    <citation type="submission" date="2024-10" db="EMBL/GenBank/DDBJ databases">
        <authorList>
            <person name="Ryan C."/>
        </authorList>
    </citation>
    <scope>NUCLEOTIDE SEQUENCE [LARGE SCALE GENOMIC DNA]</scope>
</reference>
<feature type="compositionally biased region" description="Polar residues" evidence="2">
    <location>
        <begin position="49"/>
        <end position="67"/>
    </location>
</feature>
<keyword evidence="5" id="KW-1185">Reference proteome</keyword>
<evidence type="ECO:0000256" key="1">
    <source>
        <dbReference type="ARBA" id="ARBA00022737"/>
    </source>
</evidence>
<dbReference type="Gene3D" id="1.10.150.50">
    <property type="entry name" value="Transcription Factor, Ets-1"/>
    <property type="match status" value="1"/>
</dbReference>
<feature type="domain" description="SAM" evidence="3">
    <location>
        <begin position="154"/>
        <end position="219"/>
    </location>
</feature>
<name>A0ABC9GQW1_9POAL</name>
<dbReference type="EMBL" id="CAXIPR030000003">
    <property type="protein sequence ID" value="CAM0144453.1"/>
    <property type="molecule type" value="Genomic_DNA"/>
</dbReference>
<dbReference type="PANTHER" id="PTHR10627:SF74">
    <property type="entry name" value="OS08G0526500 PROTEIN"/>
    <property type="match status" value="1"/>
</dbReference>
<feature type="compositionally biased region" description="Polar residues" evidence="2">
    <location>
        <begin position="92"/>
        <end position="104"/>
    </location>
</feature>
<keyword evidence="1" id="KW-0677">Repeat</keyword>
<dbReference type="SMART" id="SM00454">
    <property type="entry name" value="SAM"/>
    <property type="match status" value="1"/>
</dbReference>
<dbReference type="PANTHER" id="PTHR10627">
    <property type="entry name" value="SCP160"/>
    <property type="match status" value="1"/>
</dbReference>
<feature type="region of interest" description="Disordered" evidence="2">
    <location>
        <begin position="1"/>
        <end position="109"/>
    </location>
</feature>